<dbReference type="GO" id="GO:0006508">
    <property type="term" value="P:proteolysis"/>
    <property type="evidence" value="ECO:0007669"/>
    <property type="project" value="UniProtKB-KW"/>
</dbReference>
<dbReference type="PANTHER" id="PTHR42776:SF27">
    <property type="entry name" value="DIPEPTIDYL PEPTIDASE FAMILY MEMBER 6"/>
    <property type="match status" value="1"/>
</dbReference>
<dbReference type="HOGENOM" id="CLU_008615_2_1_0"/>
<evidence type="ECO:0000313" key="6">
    <source>
        <dbReference type="EMBL" id="AFK08106.1"/>
    </source>
</evidence>
<dbReference type="eggNOG" id="COG0823">
    <property type="taxonomic scope" value="Bacteria"/>
</dbReference>
<accession>I2F853</accession>
<sequence>MSDRYLTIEEQLSLPIVNNPVISPDGKKLAYILKRADWNTNKYLQTVVVYDAAIKTALHVSNDEFDCSLPDWSPDSKKLAFLQKTGGENKNDVMIFDFEEKRTFKLLTFENDISQIKWSRKNDGLYLVAASPESDELKKRKENYGEFEYIDEEPKNSSLFFIHLSRAMKKYSSRFELPKDMRSEETLFDKLTDEKEFHVSSISLSPDGNYVALMAPPTSDVNDFDEARVMLIDSERKLKELPFKHPRGFVFSPDSKELAVVVPDGEDPWMDNGAIEIVDLSNLSKERINVEDDLNVELVSWTERGFFVSWIENSTISLGLLDMNGHLERLTDQDELVLASSVTYDGEHIATAMGTNAEPLEIYLNGKKITKTAVSYPERKRVMKERISWKSYDGTEIHGVLNLPEDFDSSKRYPLVVLVHGGPTWTALAAMITSSYYPVEQLVSKGVLVLEPNYRGSEGYGRDFRKLNYRNLGVGDYEDVVSGVDHLIEKGFVDKDLVGVMGWSQGGYISAFCATYGNRFKAASVGAGISNWVTYHVNTDIHQFCHRYLGNNPWEDPQIYELTSPMTYIKNASTPTLIQHGGSDTRVPPPNAFELYQGLREMNVPVRLVIYKGMGHVADKPGLHRAIMRQNLAWFSHYLLDEPLEEALMLKQSEIEKTEEK</sequence>
<evidence type="ECO:0000256" key="3">
    <source>
        <dbReference type="ARBA" id="ARBA00022801"/>
    </source>
</evidence>
<dbReference type="PANTHER" id="PTHR42776">
    <property type="entry name" value="SERINE PEPTIDASE S9 FAMILY MEMBER"/>
    <property type="match status" value="1"/>
</dbReference>
<dbReference type="eggNOG" id="COG1506">
    <property type="taxonomic scope" value="Bacteria"/>
</dbReference>
<dbReference type="RefSeq" id="WP_014731838.1">
    <property type="nucleotide sequence ID" value="NC_017934.1"/>
</dbReference>
<dbReference type="Gene3D" id="2.130.10.10">
    <property type="entry name" value="YVTN repeat-like/Quinoprotein amine dehydrogenase"/>
    <property type="match status" value="1"/>
</dbReference>
<dbReference type="STRING" id="660470.Theba_2498"/>
<dbReference type="GeneID" id="87108199"/>
<dbReference type="InterPro" id="IPR029058">
    <property type="entry name" value="AB_hydrolase_fold"/>
</dbReference>
<dbReference type="SUPFAM" id="SSF82171">
    <property type="entry name" value="DPP6 N-terminal domain-like"/>
    <property type="match status" value="1"/>
</dbReference>
<dbReference type="InterPro" id="IPR015943">
    <property type="entry name" value="WD40/YVTN_repeat-like_dom_sf"/>
</dbReference>
<evidence type="ECO:0000256" key="2">
    <source>
        <dbReference type="ARBA" id="ARBA00022670"/>
    </source>
</evidence>
<dbReference type="InterPro" id="IPR011659">
    <property type="entry name" value="WD40"/>
</dbReference>
<proteinExistence type="inferred from homology"/>
<keyword evidence="3" id="KW-0378">Hydrolase</keyword>
<keyword evidence="4" id="KW-0720">Serine protease</keyword>
<dbReference type="Pfam" id="PF00326">
    <property type="entry name" value="Peptidase_S9"/>
    <property type="match status" value="1"/>
</dbReference>
<feature type="domain" description="Peptidase S9 prolyl oligopeptidase catalytic" evidence="5">
    <location>
        <begin position="441"/>
        <end position="639"/>
    </location>
</feature>
<dbReference type="SUPFAM" id="SSF53474">
    <property type="entry name" value="alpha/beta-Hydrolases"/>
    <property type="match status" value="1"/>
</dbReference>
<dbReference type="Gene3D" id="2.120.10.30">
    <property type="entry name" value="TolB, C-terminal domain"/>
    <property type="match status" value="1"/>
</dbReference>
<organism evidence="6 7">
    <name type="scientific">Mesotoga prima MesG1.Ag.4.2</name>
    <dbReference type="NCBI Taxonomy" id="660470"/>
    <lineage>
        <taxon>Bacteria</taxon>
        <taxon>Thermotogati</taxon>
        <taxon>Thermotogota</taxon>
        <taxon>Thermotogae</taxon>
        <taxon>Kosmotogales</taxon>
        <taxon>Kosmotogaceae</taxon>
        <taxon>Mesotoga</taxon>
    </lineage>
</organism>
<gene>
    <name evidence="6" type="ORF">Theba_2498</name>
</gene>
<keyword evidence="6" id="KW-0031">Aminopeptidase</keyword>
<protein>
    <submittedName>
        <fullName evidence="6">Dipeptidyl aminopeptidase/acylaminoacyl peptidase</fullName>
    </submittedName>
</protein>
<dbReference type="GO" id="GO:0004177">
    <property type="term" value="F:aminopeptidase activity"/>
    <property type="evidence" value="ECO:0007669"/>
    <property type="project" value="UniProtKB-KW"/>
</dbReference>
<dbReference type="FunFam" id="3.40.50.1820:FF:000028">
    <property type="entry name" value="S9 family peptidase"/>
    <property type="match status" value="1"/>
</dbReference>
<keyword evidence="7" id="KW-1185">Reference proteome</keyword>
<evidence type="ECO:0000256" key="1">
    <source>
        <dbReference type="ARBA" id="ARBA00010040"/>
    </source>
</evidence>
<dbReference type="EMBL" id="CP003532">
    <property type="protein sequence ID" value="AFK08106.1"/>
    <property type="molecule type" value="Genomic_DNA"/>
</dbReference>
<dbReference type="Gene3D" id="3.40.50.1820">
    <property type="entry name" value="alpha/beta hydrolase"/>
    <property type="match status" value="1"/>
</dbReference>
<dbReference type="Pfam" id="PF07676">
    <property type="entry name" value="PD40"/>
    <property type="match status" value="1"/>
</dbReference>
<name>I2F853_9BACT</name>
<comment type="similarity">
    <text evidence="1">Belongs to the peptidase S9C family.</text>
</comment>
<evidence type="ECO:0000313" key="7">
    <source>
        <dbReference type="Proteomes" id="UP000002881"/>
    </source>
</evidence>
<dbReference type="GO" id="GO:0004252">
    <property type="term" value="F:serine-type endopeptidase activity"/>
    <property type="evidence" value="ECO:0007669"/>
    <property type="project" value="TreeGrafter"/>
</dbReference>
<evidence type="ECO:0000256" key="4">
    <source>
        <dbReference type="ARBA" id="ARBA00022825"/>
    </source>
</evidence>
<reference evidence="6 7" key="1">
    <citation type="journal article" date="2012" name="Genome Biol. Evol.">
        <title>Genome Sequence of the Mesophilic Thermotogales Bacterium Mesotoga prima MesG1.Ag.4.2 Reveals the Largest Thermotogales Genome To Date.</title>
        <authorList>
            <person name="Zhaxybayeva O."/>
            <person name="Swithers K.S."/>
            <person name="Foght J."/>
            <person name="Green A.G."/>
            <person name="Bruce D."/>
            <person name="Detter C."/>
            <person name="Han S."/>
            <person name="Teshima H."/>
            <person name="Han J."/>
            <person name="Woyke T."/>
            <person name="Pitluck S."/>
            <person name="Nolan M."/>
            <person name="Ivanova N."/>
            <person name="Pati A."/>
            <person name="Land M.L."/>
            <person name="Dlutek M."/>
            <person name="Doolittle W.F."/>
            <person name="Noll K.M."/>
            <person name="Nesbo C.L."/>
        </authorList>
    </citation>
    <scope>NUCLEOTIDE SEQUENCE [LARGE SCALE GENOMIC DNA]</scope>
    <source>
        <strain evidence="7">mesG1.Ag.4.2</strain>
    </source>
</reference>
<dbReference type="InterPro" id="IPR001375">
    <property type="entry name" value="Peptidase_S9_cat"/>
</dbReference>
<evidence type="ECO:0000259" key="5">
    <source>
        <dbReference type="Pfam" id="PF00326"/>
    </source>
</evidence>
<keyword evidence="2" id="KW-0645">Protease</keyword>
<dbReference type="Proteomes" id="UP000002881">
    <property type="component" value="Chromosome"/>
</dbReference>
<dbReference type="KEGG" id="mpg:Theba_2498"/>
<dbReference type="AlphaFoldDB" id="I2F853"/>
<dbReference type="InterPro" id="IPR011042">
    <property type="entry name" value="6-blade_b-propeller_TolB-like"/>
</dbReference>